<sequence>MRIQLNLARLRRLRVVLISRVLLILFHLNYNPAPVAVLYNQCVEEGRHPFTAEELWGGGGETQMVLDECKETTLLYVHNMHPSNMQHPNNDEIKFFLWPTIGRKMDNRTIISMGIGDGVTIETAFKKGTFRKCSLKNRDLFSDIDPHTLAFTHQTLKLVEFVGFLRDHVKLKKRAVIDQLLMDVEYAECGMANWRERAIRSANGTTIFTLLNLKKAVFFIPLHSI</sequence>
<dbReference type="Proteomes" id="UP001175271">
    <property type="component" value="Unassembled WGS sequence"/>
</dbReference>
<evidence type="ECO:0008006" key="4">
    <source>
        <dbReference type="Google" id="ProtNLM"/>
    </source>
</evidence>
<evidence type="ECO:0000313" key="3">
    <source>
        <dbReference type="Proteomes" id="UP001175271"/>
    </source>
</evidence>
<feature type="chain" id="PRO_5041308323" description="Methyltransferase FkbM domain-containing protein" evidence="1">
    <location>
        <begin position="38"/>
        <end position="225"/>
    </location>
</feature>
<gene>
    <name evidence="2" type="ORF">QR680_016026</name>
</gene>
<keyword evidence="1" id="KW-0732">Signal</keyword>
<name>A0AA39LLL9_9BILA</name>
<reference evidence="2" key="1">
    <citation type="submission" date="2023-06" db="EMBL/GenBank/DDBJ databases">
        <title>Genomic analysis of the entomopathogenic nematode Steinernema hermaphroditum.</title>
        <authorList>
            <person name="Schwarz E.M."/>
            <person name="Heppert J.K."/>
            <person name="Baniya A."/>
            <person name="Schwartz H.T."/>
            <person name="Tan C.-H."/>
            <person name="Antoshechkin I."/>
            <person name="Sternberg P.W."/>
            <person name="Goodrich-Blair H."/>
            <person name="Dillman A.R."/>
        </authorList>
    </citation>
    <scope>NUCLEOTIDE SEQUENCE</scope>
    <source>
        <strain evidence="2">PS9179</strain>
        <tissue evidence="2">Whole animal</tissue>
    </source>
</reference>
<keyword evidence="3" id="KW-1185">Reference proteome</keyword>
<dbReference type="AlphaFoldDB" id="A0AA39LLL9"/>
<feature type="signal peptide" evidence="1">
    <location>
        <begin position="1"/>
        <end position="37"/>
    </location>
</feature>
<proteinExistence type="predicted"/>
<protein>
    <recommendedName>
        <fullName evidence="4">Methyltransferase FkbM domain-containing protein</fullName>
    </recommendedName>
</protein>
<comment type="caution">
    <text evidence="2">The sequence shown here is derived from an EMBL/GenBank/DDBJ whole genome shotgun (WGS) entry which is preliminary data.</text>
</comment>
<evidence type="ECO:0000256" key="1">
    <source>
        <dbReference type="SAM" id="SignalP"/>
    </source>
</evidence>
<organism evidence="2 3">
    <name type="scientific">Steinernema hermaphroditum</name>
    <dbReference type="NCBI Taxonomy" id="289476"/>
    <lineage>
        <taxon>Eukaryota</taxon>
        <taxon>Metazoa</taxon>
        <taxon>Ecdysozoa</taxon>
        <taxon>Nematoda</taxon>
        <taxon>Chromadorea</taxon>
        <taxon>Rhabditida</taxon>
        <taxon>Tylenchina</taxon>
        <taxon>Panagrolaimomorpha</taxon>
        <taxon>Strongyloidoidea</taxon>
        <taxon>Steinernematidae</taxon>
        <taxon>Steinernema</taxon>
    </lineage>
</organism>
<dbReference type="EMBL" id="JAUCMV010000004">
    <property type="protein sequence ID" value="KAK0401882.1"/>
    <property type="molecule type" value="Genomic_DNA"/>
</dbReference>
<evidence type="ECO:0000313" key="2">
    <source>
        <dbReference type="EMBL" id="KAK0401882.1"/>
    </source>
</evidence>
<accession>A0AA39LLL9</accession>